<evidence type="ECO:0000313" key="14">
    <source>
        <dbReference type="EMBL" id="MBY86983.1"/>
    </source>
</evidence>
<dbReference type="PRINTS" id="PR00080">
    <property type="entry name" value="SDRFAMILY"/>
</dbReference>
<evidence type="ECO:0000256" key="1">
    <source>
        <dbReference type="ARBA" id="ARBA00004141"/>
    </source>
</evidence>
<evidence type="ECO:0000256" key="6">
    <source>
        <dbReference type="ARBA" id="ARBA00023002"/>
    </source>
</evidence>
<dbReference type="InterPro" id="IPR036291">
    <property type="entry name" value="NAD(P)-bd_dom_sf"/>
</dbReference>
<evidence type="ECO:0000256" key="9">
    <source>
        <dbReference type="ARBA" id="ARBA00059620"/>
    </source>
</evidence>
<protein>
    <recommendedName>
        <fullName evidence="10">Short-chain dehydrogenase/reductase 3</fullName>
    </recommendedName>
    <alternativeName>
        <fullName evidence="11">Retinal short-chain dehydrogenase/reductase 1</fullName>
    </alternativeName>
</protein>
<reference evidence="16" key="2">
    <citation type="submission" date="2025-04" db="UniProtKB">
        <authorList>
            <consortium name="RefSeq"/>
        </authorList>
    </citation>
    <scope>IDENTIFICATION</scope>
    <source>
        <tissue evidence="16">Whole body</tissue>
    </source>
</reference>
<dbReference type="Pfam" id="PF00106">
    <property type="entry name" value="adh_short"/>
    <property type="match status" value="1"/>
</dbReference>
<evidence type="ECO:0000256" key="10">
    <source>
        <dbReference type="ARBA" id="ARBA00068717"/>
    </source>
</evidence>
<evidence type="ECO:0000256" key="13">
    <source>
        <dbReference type="SAM" id="Phobius"/>
    </source>
</evidence>
<keyword evidence="3 13" id="KW-0812">Transmembrane</keyword>
<dbReference type="Gene3D" id="3.40.50.720">
    <property type="entry name" value="NAD(P)-binding Rossmann-like Domain"/>
    <property type="match status" value="1"/>
</dbReference>
<evidence type="ECO:0000256" key="8">
    <source>
        <dbReference type="ARBA" id="ARBA00023136"/>
    </source>
</evidence>
<evidence type="ECO:0000313" key="16">
    <source>
        <dbReference type="RefSeq" id="XP_025413383.1"/>
    </source>
</evidence>
<evidence type="ECO:0000256" key="11">
    <source>
        <dbReference type="ARBA" id="ARBA00082544"/>
    </source>
</evidence>
<keyword evidence="4" id="KW-0521">NADP</keyword>
<dbReference type="PRINTS" id="PR00081">
    <property type="entry name" value="GDHRDH"/>
</dbReference>
<keyword evidence="7" id="KW-0443">Lipid metabolism</keyword>
<gene>
    <name evidence="14" type="primary">SDR16C6_0</name>
    <name evidence="16" type="synonym">LOC112685661</name>
    <name evidence="14" type="ORF">g.1009</name>
</gene>
<sequence length="326" mass="36715">MTVGSKIIFKRQYKQIPANPLRLIFEIIICILLIIPAILWAVIKLFFKTPQKNVRGQVVMITGAARGLGRELCKRFHILGAKVICIDIDGEGCADTANAIIQQGGTAMSYQVDVTDRQQIKAMHAAVRKEFGPVDILVNNAGIVLAHMYVNPESDELIKDLIDVNLLGQIWMNREILPSMLERNRGQIVAISSMSSMSGLSGISTYTATKWATNGMMESLHNELRELKSAVVSTTVCPYFIETNPEISKHLELRLPEMPTYFVGDIVMNGILENRRIFSVPKYFMLPVAFVRLLPDNLQSLINKIFYVNIIGFPKDIELMKKYQQQ</sequence>
<evidence type="ECO:0000256" key="3">
    <source>
        <dbReference type="ARBA" id="ARBA00022692"/>
    </source>
</evidence>
<dbReference type="InterPro" id="IPR020904">
    <property type="entry name" value="Sc_DH/Rdtase_CS"/>
</dbReference>
<organism evidence="14">
    <name type="scientific">Sipha flava</name>
    <name type="common">yellow sugarcane aphid</name>
    <dbReference type="NCBI Taxonomy" id="143950"/>
    <lineage>
        <taxon>Eukaryota</taxon>
        <taxon>Metazoa</taxon>
        <taxon>Ecdysozoa</taxon>
        <taxon>Arthropoda</taxon>
        <taxon>Hexapoda</taxon>
        <taxon>Insecta</taxon>
        <taxon>Pterygota</taxon>
        <taxon>Neoptera</taxon>
        <taxon>Paraneoptera</taxon>
        <taxon>Hemiptera</taxon>
        <taxon>Sternorrhyncha</taxon>
        <taxon>Aphidomorpha</taxon>
        <taxon>Aphidoidea</taxon>
        <taxon>Aphididae</taxon>
        <taxon>Sipha</taxon>
    </lineage>
</organism>
<dbReference type="OrthoDB" id="5840532at2759"/>
<dbReference type="InterPro" id="IPR002347">
    <property type="entry name" value="SDR_fam"/>
</dbReference>
<evidence type="ECO:0000256" key="12">
    <source>
        <dbReference type="RuleBase" id="RU000363"/>
    </source>
</evidence>
<dbReference type="Proteomes" id="UP000694846">
    <property type="component" value="Unplaced"/>
</dbReference>
<evidence type="ECO:0000313" key="15">
    <source>
        <dbReference type="Proteomes" id="UP000694846"/>
    </source>
</evidence>
<dbReference type="PROSITE" id="PS00061">
    <property type="entry name" value="ADH_SHORT"/>
    <property type="match status" value="1"/>
</dbReference>
<evidence type="ECO:0000256" key="2">
    <source>
        <dbReference type="ARBA" id="ARBA00006484"/>
    </source>
</evidence>
<comment type="similarity">
    <text evidence="2 12">Belongs to the short-chain dehydrogenases/reductases (SDR) family.</text>
</comment>
<dbReference type="RefSeq" id="XP_025413383.1">
    <property type="nucleotide sequence ID" value="XM_025557598.1"/>
</dbReference>
<keyword evidence="6" id="KW-0560">Oxidoreductase</keyword>
<dbReference type="EMBL" id="GGMS01017780">
    <property type="protein sequence ID" value="MBY86983.1"/>
    <property type="molecule type" value="Transcribed_RNA"/>
</dbReference>
<comment type="function">
    <text evidence="9">Catalyzes the reduction of all-trans-retinal to all-trans-retinol in the presence of NADPH.</text>
</comment>
<keyword evidence="5 13" id="KW-1133">Transmembrane helix</keyword>
<dbReference type="PANTHER" id="PTHR24322:SF748">
    <property type="entry name" value="FI23927P1-RELATED"/>
    <property type="match status" value="1"/>
</dbReference>
<evidence type="ECO:0000256" key="5">
    <source>
        <dbReference type="ARBA" id="ARBA00022989"/>
    </source>
</evidence>
<dbReference type="PANTHER" id="PTHR24322">
    <property type="entry name" value="PKSB"/>
    <property type="match status" value="1"/>
</dbReference>
<dbReference type="GO" id="GO:0005811">
    <property type="term" value="C:lipid droplet"/>
    <property type="evidence" value="ECO:0007669"/>
    <property type="project" value="TreeGrafter"/>
</dbReference>
<dbReference type="GO" id="GO:0052650">
    <property type="term" value="F:all-trans-retinol dehydrogenase (NADP+) activity"/>
    <property type="evidence" value="ECO:0007669"/>
    <property type="project" value="UniProtKB-ARBA"/>
</dbReference>
<keyword evidence="8 13" id="KW-0472">Membrane</keyword>
<reference evidence="14" key="1">
    <citation type="submission" date="2018-04" db="EMBL/GenBank/DDBJ databases">
        <title>Transcriptome assembly of Sipha flava.</title>
        <authorList>
            <person name="Scully E.D."/>
            <person name="Geib S.M."/>
            <person name="Palmer N.A."/>
            <person name="Koch K."/>
            <person name="Bradshaw J."/>
            <person name="Heng-Moss T."/>
            <person name="Sarath G."/>
        </authorList>
    </citation>
    <scope>NUCLEOTIDE SEQUENCE</scope>
</reference>
<dbReference type="AlphaFoldDB" id="A0A2S2RAH9"/>
<name>A0A2S2RAH9_9HEMI</name>
<keyword evidence="15" id="KW-1185">Reference proteome</keyword>
<proteinExistence type="inferred from homology"/>
<dbReference type="GO" id="GO:0016020">
    <property type="term" value="C:membrane"/>
    <property type="evidence" value="ECO:0007669"/>
    <property type="project" value="UniProtKB-SubCell"/>
</dbReference>
<comment type="subcellular location">
    <subcellularLocation>
        <location evidence="1">Membrane</location>
        <topology evidence="1">Multi-pass membrane protein</topology>
    </subcellularLocation>
</comment>
<evidence type="ECO:0000256" key="4">
    <source>
        <dbReference type="ARBA" id="ARBA00022857"/>
    </source>
</evidence>
<dbReference type="FunFam" id="3.40.50.720:FF:000131">
    <property type="entry name" value="Short-chain dehydrogenase/reductase 3"/>
    <property type="match status" value="1"/>
</dbReference>
<accession>A0A2S2RAH9</accession>
<dbReference type="SUPFAM" id="SSF51735">
    <property type="entry name" value="NAD(P)-binding Rossmann-fold domains"/>
    <property type="match status" value="1"/>
</dbReference>
<feature type="transmembrane region" description="Helical" evidence="13">
    <location>
        <begin position="21"/>
        <end position="43"/>
    </location>
</feature>
<evidence type="ECO:0000256" key="7">
    <source>
        <dbReference type="ARBA" id="ARBA00023098"/>
    </source>
</evidence>